<sequence>MNISQAVIRRIEELCRERHLSINALSNISGITQSTVNDIMSGKTYNAGIGTIKKLCDGLGLSVRDFFDSELFSNLEQEIK</sequence>
<evidence type="ECO:0000259" key="1">
    <source>
        <dbReference type="PROSITE" id="PS50943"/>
    </source>
</evidence>
<dbReference type="EMBL" id="LOCK01000029">
    <property type="protein sequence ID" value="KTE90936.1"/>
    <property type="molecule type" value="Genomic_DNA"/>
</dbReference>
<dbReference type="InterPro" id="IPR001387">
    <property type="entry name" value="Cro/C1-type_HTH"/>
</dbReference>
<evidence type="ECO:0000313" key="3">
    <source>
        <dbReference type="Proteomes" id="UP000054623"/>
    </source>
</evidence>
<dbReference type="SUPFAM" id="SSF47413">
    <property type="entry name" value="lambda repressor-like DNA-binding domains"/>
    <property type="match status" value="1"/>
</dbReference>
<dbReference type="AlphaFoldDB" id="A0A0W1JIE1"/>
<dbReference type="CDD" id="cd00093">
    <property type="entry name" value="HTH_XRE"/>
    <property type="match status" value="1"/>
</dbReference>
<dbReference type="Gene3D" id="1.10.260.40">
    <property type="entry name" value="lambda repressor-like DNA-binding domains"/>
    <property type="match status" value="1"/>
</dbReference>
<comment type="caution">
    <text evidence="2">The sequence shown here is derived from an EMBL/GenBank/DDBJ whole genome shotgun (WGS) entry which is preliminary data.</text>
</comment>
<dbReference type="GO" id="GO:0003677">
    <property type="term" value="F:DNA binding"/>
    <property type="evidence" value="ECO:0007669"/>
    <property type="project" value="InterPro"/>
</dbReference>
<proteinExistence type="predicted"/>
<dbReference type="PROSITE" id="PS50943">
    <property type="entry name" value="HTH_CROC1"/>
    <property type="match status" value="1"/>
</dbReference>
<dbReference type="Pfam" id="PF13443">
    <property type="entry name" value="HTH_26"/>
    <property type="match status" value="1"/>
</dbReference>
<accession>A0A0W1JIE1</accession>
<dbReference type="OrthoDB" id="9781521at2"/>
<name>A0A0W1JIE1_DESHA</name>
<evidence type="ECO:0000313" key="2">
    <source>
        <dbReference type="EMBL" id="KTE90936.1"/>
    </source>
</evidence>
<dbReference type="RefSeq" id="WP_005809979.1">
    <property type="nucleotide sequence ID" value="NZ_CABKQQ010000025.1"/>
</dbReference>
<organism evidence="2 3">
    <name type="scientific">Desulfitobacterium hafniense</name>
    <name type="common">Desulfitobacterium frappieri</name>
    <dbReference type="NCBI Taxonomy" id="49338"/>
    <lineage>
        <taxon>Bacteria</taxon>
        <taxon>Bacillati</taxon>
        <taxon>Bacillota</taxon>
        <taxon>Clostridia</taxon>
        <taxon>Eubacteriales</taxon>
        <taxon>Desulfitobacteriaceae</taxon>
        <taxon>Desulfitobacterium</taxon>
    </lineage>
</organism>
<feature type="domain" description="HTH cro/C1-type" evidence="1">
    <location>
        <begin position="11"/>
        <end position="66"/>
    </location>
</feature>
<protein>
    <submittedName>
        <fullName evidence="2">Cro/Cl family transcriptional regulator</fullName>
    </submittedName>
</protein>
<dbReference type="InterPro" id="IPR010982">
    <property type="entry name" value="Lambda_DNA-bd_dom_sf"/>
</dbReference>
<reference evidence="2 3" key="1">
    <citation type="submission" date="2015-12" db="EMBL/GenBank/DDBJ databases">
        <title>Draft Genome Sequence of Desulfitobacterium hafniense Strain DH, a Sulfate-reducing Bacterium Isolated from Paddy Soils.</title>
        <authorList>
            <person name="Bao P."/>
            <person name="Zhang X."/>
            <person name="Li G."/>
        </authorList>
    </citation>
    <scope>NUCLEOTIDE SEQUENCE [LARGE SCALE GENOMIC DNA]</scope>
    <source>
        <strain evidence="2 3">DH</strain>
    </source>
</reference>
<dbReference type="SMART" id="SM00530">
    <property type="entry name" value="HTH_XRE"/>
    <property type="match status" value="1"/>
</dbReference>
<gene>
    <name evidence="2" type="ORF">AT727_23010</name>
</gene>
<dbReference type="Proteomes" id="UP000054623">
    <property type="component" value="Unassembled WGS sequence"/>
</dbReference>